<dbReference type="Proteomes" id="UP000327013">
    <property type="component" value="Chromosome 2"/>
</dbReference>
<dbReference type="InterPro" id="IPR006461">
    <property type="entry name" value="PLAC_motif_containing"/>
</dbReference>
<organism evidence="7 8">
    <name type="scientific">Carpinus fangiana</name>
    <dbReference type="NCBI Taxonomy" id="176857"/>
    <lineage>
        <taxon>Eukaryota</taxon>
        <taxon>Viridiplantae</taxon>
        <taxon>Streptophyta</taxon>
        <taxon>Embryophyta</taxon>
        <taxon>Tracheophyta</taxon>
        <taxon>Spermatophyta</taxon>
        <taxon>Magnoliopsida</taxon>
        <taxon>eudicotyledons</taxon>
        <taxon>Gunneridae</taxon>
        <taxon>Pentapetalae</taxon>
        <taxon>rosids</taxon>
        <taxon>fabids</taxon>
        <taxon>Fagales</taxon>
        <taxon>Betulaceae</taxon>
        <taxon>Carpinus</taxon>
    </lineage>
</organism>
<gene>
    <name evidence="7" type="ORF">FH972_007009</name>
</gene>
<evidence type="ECO:0000256" key="2">
    <source>
        <dbReference type="ARBA" id="ARBA00022692"/>
    </source>
</evidence>
<protein>
    <recommendedName>
        <fullName evidence="6">MCAfunc domain-containing protein</fullName>
    </recommendedName>
</protein>
<evidence type="ECO:0000256" key="4">
    <source>
        <dbReference type="ARBA" id="ARBA00023136"/>
    </source>
</evidence>
<dbReference type="GO" id="GO:0007166">
    <property type="term" value="P:cell surface receptor signaling pathway"/>
    <property type="evidence" value="ECO:0007669"/>
    <property type="project" value="InterPro"/>
</dbReference>
<dbReference type="CDD" id="cd21037">
    <property type="entry name" value="MLKL_NTD"/>
    <property type="match status" value="1"/>
</dbReference>
<evidence type="ECO:0000313" key="8">
    <source>
        <dbReference type="Proteomes" id="UP000327013"/>
    </source>
</evidence>
<dbReference type="EMBL" id="CM017322">
    <property type="protein sequence ID" value="KAE8010658.1"/>
    <property type="molecule type" value="Genomic_DNA"/>
</dbReference>
<keyword evidence="2" id="KW-0812">Transmembrane</keyword>
<dbReference type="InterPro" id="IPR036537">
    <property type="entry name" value="Adaptor_Cbl_N_dom_sf"/>
</dbReference>
<keyword evidence="4" id="KW-0472">Membrane</keyword>
<keyword evidence="3" id="KW-1133">Transmembrane helix</keyword>
<dbReference type="FunFam" id="1.20.930.20:FF:000003">
    <property type="entry name" value="DNA mismatch repair protein MLH1"/>
    <property type="match status" value="1"/>
</dbReference>
<evidence type="ECO:0000259" key="6">
    <source>
        <dbReference type="Pfam" id="PF19584"/>
    </source>
</evidence>
<dbReference type="InterPro" id="IPR045766">
    <property type="entry name" value="MCAfunc"/>
</dbReference>
<keyword evidence="8" id="KW-1185">Reference proteome</keyword>
<evidence type="ECO:0000256" key="1">
    <source>
        <dbReference type="ARBA" id="ARBA00004167"/>
    </source>
</evidence>
<dbReference type="NCBIfam" id="TIGR01571">
    <property type="entry name" value="A_thal_Cys_rich"/>
    <property type="match status" value="1"/>
</dbReference>
<reference evidence="7 8" key="1">
    <citation type="submission" date="2019-06" db="EMBL/GenBank/DDBJ databases">
        <title>A chromosomal-level reference genome of Carpinus fangiana (Coryloideae, Betulaceae).</title>
        <authorList>
            <person name="Yang X."/>
            <person name="Wang Z."/>
            <person name="Zhang L."/>
            <person name="Hao G."/>
            <person name="Liu J."/>
            <person name="Yang Y."/>
        </authorList>
    </citation>
    <scope>NUCLEOTIDE SEQUENCE [LARGE SCALE GENOMIC DNA]</scope>
    <source>
        <strain evidence="7">Cfa_2016G</strain>
        <tissue evidence="7">Leaf</tissue>
    </source>
</reference>
<accession>A0A5N6QVV1</accession>
<proteinExistence type="predicted"/>
<feature type="domain" description="MCAfunc" evidence="6">
    <location>
        <begin position="24"/>
        <end position="165"/>
    </location>
</feature>
<evidence type="ECO:0000313" key="7">
    <source>
        <dbReference type="EMBL" id="KAE8010658.1"/>
    </source>
</evidence>
<dbReference type="GO" id="GO:0016020">
    <property type="term" value="C:membrane"/>
    <property type="evidence" value="ECO:0007669"/>
    <property type="project" value="UniProtKB-SubCell"/>
</dbReference>
<feature type="region of interest" description="Disordered" evidence="5">
    <location>
        <begin position="233"/>
        <end position="288"/>
    </location>
</feature>
<dbReference type="AlphaFoldDB" id="A0A5N6QVV1"/>
<evidence type="ECO:0000256" key="3">
    <source>
        <dbReference type="ARBA" id="ARBA00022989"/>
    </source>
</evidence>
<comment type="subcellular location">
    <subcellularLocation>
        <location evidence="1">Membrane</location>
        <topology evidence="1">Single-pass membrane protein</topology>
    </subcellularLocation>
</comment>
<dbReference type="GO" id="GO:0005262">
    <property type="term" value="F:calcium channel activity"/>
    <property type="evidence" value="ECO:0007669"/>
    <property type="project" value="UniProtKB-ARBA"/>
</dbReference>
<dbReference type="Pfam" id="PF19584">
    <property type="entry name" value="MCAfunc"/>
    <property type="match status" value="1"/>
</dbReference>
<name>A0A5N6QVV1_9ROSI</name>
<feature type="compositionally biased region" description="Basic and acidic residues" evidence="5">
    <location>
        <begin position="233"/>
        <end position="273"/>
    </location>
</feature>
<dbReference type="OrthoDB" id="1045822at2759"/>
<dbReference type="Pfam" id="PF04749">
    <property type="entry name" value="PLAC8"/>
    <property type="match status" value="1"/>
</dbReference>
<feature type="compositionally biased region" description="Low complexity" evidence="5">
    <location>
        <begin position="276"/>
        <end position="285"/>
    </location>
</feature>
<dbReference type="PANTHER" id="PTHR46604:SF3">
    <property type="entry name" value="PROTEIN MID1-COMPLEMENTING ACTIVITY 1"/>
    <property type="match status" value="1"/>
</dbReference>
<sequence length="417" mass="47714">MSSWDGIGELATVAQLTGLDAVKLIGMIAKAANTARMHKRNCRQFAQHLKLIGNLLEQLKISELKKYPETREPLEQLEDALRRSYILVHSCQDRSYLYLLAMGWNIVYQFRKAQNEIDRYLRLVPLITLVDNARVRERLEVIEMDQREYTLDEEDRHVQDVILKPDPSSNDAMVLKKTLSCSYPNLPFCEALQKENEKLQYELQRSQAHLDVSQCEVILRLLDVTEAAAANVHPEKSLPEKGHTKLERSYSDANSDKEHSADEGYHQKIDTRTTSRKTSSVSSGRDLLSTRGSHRHEEWHTDLLGCCSEPCLCIKTFLFPCGTFSKIATVATDRHMYACNELMAYSLVLSCCCYTCNVRRKLRKTLNITGGFIDDFLSHLMCCCCALVQEWREVEIRGVYGPDKTKTSPPTSQYMES</sequence>
<dbReference type="InterPro" id="IPR059179">
    <property type="entry name" value="MLKL-like_MCAfunc"/>
</dbReference>
<dbReference type="PANTHER" id="PTHR46604">
    <property type="entry name" value="PROTEIN MID1-COMPLEMENTING ACTIVITY 1"/>
    <property type="match status" value="1"/>
</dbReference>
<evidence type="ECO:0000256" key="5">
    <source>
        <dbReference type="SAM" id="MobiDB-lite"/>
    </source>
</evidence>
<dbReference type="Gene3D" id="1.20.930.20">
    <property type="entry name" value="Adaptor protein Cbl, N-terminal domain"/>
    <property type="match status" value="1"/>
</dbReference>